<dbReference type="GO" id="GO:0022857">
    <property type="term" value="F:transmembrane transporter activity"/>
    <property type="evidence" value="ECO:0007669"/>
    <property type="project" value="TreeGrafter"/>
</dbReference>
<evidence type="ECO:0000259" key="9">
    <source>
        <dbReference type="Pfam" id="PF02687"/>
    </source>
</evidence>
<evidence type="ECO:0000259" key="10">
    <source>
        <dbReference type="Pfam" id="PF12704"/>
    </source>
</evidence>
<keyword evidence="5 8" id="KW-0472">Membrane</keyword>
<dbReference type="InterPro" id="IPR003838">
    <property type="entry name" value="ABC3_permease_C"/>
</dbReference>
<dbReference type="InterPro" id="IPR025857">
    <property type="entry name" value="MacB_PCD"/>
</dbReference>
<comment type="caution">
    <text evidence="11">The sequence shown here is derived from an EMBL/GenBank/DDBJ whole genome shotgun (WGS) entry which is preliminary data.</text>
</comment>
<keyword evidence="2" id="KW-1003">Cell membrane</keyword>
<dbReference type="InterPro" id="IPR050250">
    <property type="entry name" value="Macrolide_Exporter_MacB"/>
</dbReference>
<reference evidence="11 12" key="1">
    <citation type="submission" date="2017-08" db="EMBL/GenBank/DDBJ databases">
        <title>Infants hospitalized years apart are colonized by the same room-sourced microbial strains.</title>
        <authorList>
            <person name="Brooks B."/>
            <person name="Olm M.R."/>
            <person name="Firek B.A."/>
            <person name="Baker R."/>
            <person name="Thomas B.C."/>
            <person name="Morowitz M.J."/>
            <person name="Banfield J.F."/>
        </authorList>
    </citation>
    <scope>NUCLEOTIDE SEQUENCE [LARGE SCALE GENOMIC DNA]</scope>
    <source>
        <strain evidence="11">S2_005_003_R2_42</strain>
    </source>
</reference>
<feature type="transmembrane region" description="Helical" evidence="8">
    <location>
        <begin position="410"/>
        <end position="432"/>
    </location>
</feature>
<dbReference type="NCBIfam" id="TIGR03434">
    <property type="entry name" value="ADOP"/>
    <property type="match status" value="1"/>
</dbReference>
<evidence type="ECO:0000313" key="12">
    <source>
        <dbReference type="Proteomes" id="UP000249046"/>
    </source>
</evidence>
<feature type="region of interest" description="Disordered" evidence="7">
    <location>
        <begin position="1"/>
        <end position="43"/>
    </location>
</feature>
<evidence type="ECO:0000256" key="5">
    <source>
        <dbReference type="ARBA" id="ARBA00023136"/>
    </source>
</evidence>
<dbReference type="Pfam" id="PF02687">
    <property type="entry name" value="FtsX"/>
    <property type="match status" value="1"/>
</dbReference>
<dbReference type="EMBL" id="QFPO01000016">
    <property type="protein sequence ID" value="PZQ11508.1"/>
    <property type="molecule type" value="Genomic_DNA"/>
</dbReference>
<evidence type="ECO:0000313" key="11">
    <source>
        <dbReference type="EMBL" id="PZQ11508.1"/>
    </source>
</evidence>
<protein>
    <recommendedName>
        <fullName evidence="13">FtsX-like permease family protein</fullName>
    </recommendedName>
</protein>
<evidence type="ECO:0000256" key="7">
    <source>
        <dbReference type="SAM" id="MobiDB-lite"/>
    </source>
</evidence>
<feature type="domain" description="MacB-like periplasmic core" evidence="10">
    <location>
        <begin position="505"/>
        <end position="735"/>
    </location>
</feature>
<dbReference type="PANTHER" id="PTHR30572:SF4">
    <property type="entry name" value="ABC TRANSPORTER PERMEASE YTRF"/>
    <property type="match status" value="1"/>
</dbReference>
<dbReference type="Pfam" id="PF12704">
    <property type="entry name" value="MacB_PCD"/>
    <property type="match status" value="2"/>
</dbReference>
<gene>
    <name evidence="11" type="ORF">DI564_14585</name>
</gene>
<name>A0A2W5K7V3_9GAMM</name>
<feature type="domain" description="MacB-like periplasmic core" evidence="10">
    <location>
        <begin position="96"/>
        <end position="309"/>
    </location>
</feature>
<evidence type="ECO:0008006" key="13">
    <source>
        <dbReference type="Google" id="ProtNLM"/>
    </source>
</evidence>
<keyword evidence="4 8" id="KW-1133">Transmembrane helix</keyword>
<feature type="transmembrane region" description="Helical" evidence="8">
    <location>
        <begin position="452"/>
        <end position="473"/>
    </location>
</feature>
<evidence type="ECO:0000256" key="6">
    <source>
        <dbReference type="ARBA" id="ARBA00038076"/>
    </source>
</evidence>
<evidence type="ECO:0000256" key="2">
    <source>
        <dbReference type="ARBA" id="ARBA00022475"/>
    </source>
</evidence>
<dbReference type="PANTHER" id="PTHR30572">
    <property type="entry name" value="MEMBRANE COMPONENT OF TRANSPORTER-RELATED"/>
    <property type="match status" value="1"/>
</dbReference>
<accession>A0A2W5K7V3</accession>
<feature type="domain" description="ABC3 transporter permease C-terminal" evidence="9">
    <location>
        <begin position="773"/>
        <end position="885"/>
    </location>
</feature>
<feature type="transmembrane region" description="Helical" evidence="8">
    <location>
        <begin position="858"/>
        <end position="877"/>
    </location>
</feature>
<dbReference type="GO" id="GO:0005886">
    <property type="term" value="C:plasma membrane"/>
    <property type="evidence" value="ECO:0007669"/>
    <property type="project" value="UniProtKB-SubCell"/>
</dbReference>
<feature type="transmembrane region" description="Helical" evidence="8">
    <location>
        <begin position="765"/>
        <end position="795"/>
    </location>
</feature>
<dbReference type="AlphaFoldDB" id="A0A2W5K7V3"/>
<evidence type="ECO:0000256" key="1">
    <source>
        <dbReference type="ARBA" id="ARBA00004651"/>
    </source>
</evidence>
<comment type="subcellular location">
    <subcellularLocation>
        <location evidence="1">Cell membrane</location>
        <topology evidence="1">Multi-pass membrane protein</topology>
    </subcellularLocation>
</comment>
<feature type="compositionally biased region" description="Basic residues" evidence="7">
    <location>
        <begin position="12"/>
        <end position="21"/>
    </location>
</feature>
<dbReference type="InterPro" id="IPR017800">
    <property type="entry name" value="ADOP"/>
</dbReference>
<dbReference type="Proteomes" id="UP000249046">
    <property type="component" value="Unassembled WGS sequence"/>
</dbReference>
<keyword evidence="3 8" id="KW-0812">Transmembrane</keyword>
<proteinExistence type="inferred from homology"/>
<feature type="transmembrane region" description="Helical" evidence="8">
    <location>
        <begin position="816"/>
        <end position="838"/>
    </location>
</feature>
<sequence>MRASTGAASCPRRVRTKRGRLRPSQPRDRRHGGKSGSDEKLATPLKSHVAAMDGSFARGQPMHQTPADASLTSPRHARSMMLRYAVRSLLRAPGFTLAVVLTLAVGIAAVGSMFALVYGVLLAPLPYGEPDRLVSLRMQTAESGEIGQPPALQVTYAELARTLDGVGFYRTGSSNLWVEGSGAGADSVVATWVSASMMPLLRISPLLGRSFTAEEEVRGGPDAAILSESEWRSRFHAATDVIGKTVIVNSVARQIVGVMPARFSFPTSDTRIWLPAKRSDDATVGEFAYTGVARLAPGVGLEQARHELGTVLPSIADSFPHLASGGSTAAWLADVRPTPVVEPLRDAMTRAIERTLWMLSAAAGLVLLVAWASTANLLLIRADVRQPELAVRAVLGAGRVRTAVPVLAEAALLGTAAAALALMLIVGAVRALVAFGPAGIPRLAELGVGAPAIAFVVLISGVGIVSCAALPVIRSWRTRPSVHLREGGRGTSTGKAGSRFRAIVTTLQIAIALSVTIGAALLMRSAHSLYRVDPGFDPAQVTTLRTQLPFARYDETAAVAFYTRLTERVRELPGVDDAGLTMKLPLRSGAALEQTFRTDTDGRTRSLPIGIVDDGYFAAMSIPLLAGRGFNCLDLESGTSLVISRHAAAALFDDPIGAAAIGQRLTLAPSGPAYTIVGVVGDVRDQDLARPPSAMVYRPLAVATDPAVEPAAPRNLALVVESSAAAAAIVPEIRRLVNALDATVPVYQVETMSEVMRASTARLSLMLVLMTAAAAITLMLGSIGLYGVMAYGVALREREFGVRGALGAAPHRIARLVAGQGLALTAGGIVAGLLLYALAAPFLRSFLFGVEAGDPVTLGAATLVLLGAAMLASWLPARRAARVDPARALQAG</sequence>
<feature type="transmembrane region" description="Helical" evidence="8">
    <location>
        <begin position="502"/>
        <end position="523"/>
    </location>
</feature>
<evidence type="ECO:0000256" key="4">
    <source>
        <dbReference type="ARBA" id="ARBA00022989"/>
    </source>
</evidence>
<evidence type="ECO:0000256" key="8">
    <source>
        <dbReference type="SAM" id="Phobius"/>
    </source>
</evidence>
<comment type="similarity">
    <text evidence="6">Belongs to the ABC-4 integral membrane protein family.</text>
</comment>
<feature type="transmembrane region" description="Helical" evidence="8">
    <location>
        <begin position="88"/>
        <end position="121"/>
    </location>
</feature>
<organism evidence="11 12">
    <name type="scientific">Rhodanobacter denitrificans</name>
    <dbReference type="NCBI Taxonomy" id="666685"/>
    <lineage>
        <taxon>Bacteria</taxon>
        <taxon>Pseudomonadati</taxon>
        <taxon>Pseudomonadota</taxon>
        <taxon>Gammaproteobacteria</taxon>
        <taxon>Lysobacterales</taxon>
        <taxon>Rhodanobacteraceae</taxon>
        <taxon>Rhodanobacter</taxon>
    </lineage>
</organism>
<evidence type="ECO:0000256" key="3">
    <source>
        <dbReference type="ARBA" id="ARBA00022692"/>
    </source>
</evidence>
<feature type="transmembrane region" description="Helical" evidence="8">
    <location>
        <begin position="356"/>
        <end position="379"/>
    </location>
</feature>